<gene>
    <name evidence="3" type="ordered locus">SVEN_1358</name>
</gene>
<dbReference type="Proteomes" id="UP000006854">
    <property type="component" value="Chromosome"/>
</dbReference>
<feature type="region of interest" description="Disordered" evidence="1">
    <location>
        <begin position="149"/>
        <end position="172"/>
    </location>
</feature>
<dbReference type="Gene3D" id="3.40.630.30">
    <property type="match status" value="1"/>
</dbReference>
<organism evidence="3 4">
    <name type="scientific">Streptomyces venezuelae (strain ATCC 10712 / CBS 650.69 / DSM 40230 / JCM 4526 / NBRC 13096 / PD 04745)</name>
    <dbReference type="NCBI Taxonomy" id="953739"/>
    <lineage>
        <taxon>Bacteria</taxon>
        <taxon>Bacillati</taxon>
        <taxon>Actinomycetota</taxon>
        <taxon>Actinomycetes</taxon>
        <taxon>Kitasatosporales</taxon>
        <taxon>Streptomycetaceae</taxon>
        <taxon>Streptomyces</taxon>
    </lineage>
</organism>
<dbReference type="SUPFAM" id="SSF55729">
    <property type="entry name" value="Acyl-CoA N-acyltransferases (Nat)"/>
    <property type="match status" value="1"/>
</dbReference>
<evidence type="ECO:0000313" key="4">
    <source>
        <dbReference type="Proteomes" id="UP000006854"/>
    </source>
</evidence>
<feature type="domain" description="N-acetyltransferase" evidence="2">
    <location>
        <begin position="175"/>
        <end position="326"/>
    </location>
</feature>
<name>F2RF65_STRVP</name>
<feature type="compositionally biased region" description="Low complexity" evidence="1">
    <location>
        <begin position="149"/>
        <end position="170"/>
    </location>
</feature>
<dbReference type="PROSITE" id="PS51186">
    <property type="entry name" value="GNAT"/>
    <property type="match status" value="1"/>
</dbReference>
<dbReference type="AlphaFoldDB" id="F2RF65"/>
<proteinExistence type="predicted"/>
<evidence type="ECO:0000256" key="1">
    <source>
        <dbReference type="SAM" id="MobiDB-lite"/>
    </source>
</evidence>
<evidence type="ECO:0000313" key="3">
    <source>
        <dbReference type="EMBL" id="CCA54645.1"/>
    </source>
</evidence>
<feature type="region of interest" description="Disordered" evidence="1">
    <location>
        <begin position="1"/>
        <end position="21"/>
    </location>
</feature>
<dbReference type="GeneID" id="51861949"/>
<dbReference type="Pfam" id="PF00583">
    <property type="entry name" value="Acetyltransf_1"/>
    <property type="match status" value="1"/>
</dbReference>
<dbReference type="OrthoDB" id="7942268at2"/>
<dbReference type="eggNOG" id="COG0456">
    <property type="taxonomic scope" value="Bacteria"/>
</dbReference>
<dbReference type="HOGENOM" id="CLU_905895_0_0_11"/>
<dbReference type="InterPro" id="IPR016181">
    <property type="entry name" value="Acyl_CoA_acyltransferase"/>
</dbReference>
<protein>
    <recommendedName>
        <fullName evidence="2">N-acetyltransferase domain-containing protein</fullName>
    </recommendedName>
</protein>
<reference evidence="3 4" key="1">
    <citation type="journal article" date="2011" name="BMC Genomics">
        <title>Genome-wide analysis of the role of GlnR in Streptomyces venezuelae provides new insights into global nitrogen regulation in actinomycetes.</title>
        <authorList>
            <person name="Pullan S.T."/>
            <person name="Bibb M.J."/>
            <person name="Merrick M."/>
        </authorList>
    </citation>
    <scope>NUCLEOTIDE SEQUENCE [LARGE SCALE GENOMIC DNA]</scope>
    <source>
        <strain evidence="3">ATCC 10712</strain>
    </source>
</reference>
<dbReference type="STRING" id="953739.SVEN_1358"/>
<sequence>MASVRPARPDELPALVEHSGDPERNAATRAYLTQLLDNRCTRPEWCLVAEDGDGRLTGSVVLWTMPGHEVPLALVLFEAPKDAPETAAALLDAAASVAGKLGATELEHVVDSPAQAPQFQRDPERRAELLRASGFGVIRDGRRFGLRVPAADGSGDAGPEAPGAPDALPADDPRLTFRSLAELGPEPFVAVLAELLADTADARLAADVRQHGARRAAELLFEETAELKHEPAWWELGYDADGTVAVISLPAENPAFPVIGFVGVAPAHRGKGYATSVVIRGTRVLVAAGATEIRGDCDAANVAMARAFERAGYENFAARLEFARAL</sequence>
<dbReference type="PATRIC" id="fig|953739.5.peg.3427"/>
<dbReference type="RefSeq" id="WP_015032563.1">
    <property type="nucleotide sequence ID" value="NC_018750.1"/>
</dbReference>
<evidence type="ECO:0000259" key="2">
    <source>
        <dbReference type="PROSITE" id="PS51186"/>
    </source>
</evidence>
<dbReference type="EMBL" id="FR845719">
    <property type="protein sequence ID" value="CCA54645.1"/>
    <property type="molecule type" value="Genomic_DNA"/>
</dbReference>
<dbReference type="InterPro" id="IPR000182">
    <property type="entry name" value="GNAT_dom"/>
</dbReference>
<dbReference type="KEGG" id="sve:SVEN_1358"/>
<accession>F2RF65</accession>
<keyword evidence="4" id="KW-1185">Reference proteome</keyword>
<dbReference type="GO" id="GO:0016747">
    <property type="term" value="F:acyltransferase activity, transferring groups other than amino-acyl groups"/>
    <property type="evidence" value="ECO:0007669"/>
    <property type="project" value="InterPro"/>
</dbReference>